<evidence type="ECO:0000313" key="1">
    <source>
        <dbReference type="EMBL" id="OGZ19065.1"/>
    </source>
</evidence>
<sequence>MSHLKRDAEQEAQLFLEYVYVGNRVGAMCHLSILDKAIIFEICKPQWWINLWETLEPLIVHERQARKDEKLYGDFELLIKMATEEKKWQKTKEKQIK</sequence>
<evidence type="ECO:0000313" key="2">
    <source>
        <dbReference type="Proteomes" id="UP000176755"/>
    </source>
</evidence>
<organism evidence="1 2">
    <name type="scientific">Candidatus Nealsonbacteria bacterium RBG_13_42_11</name>
    <dbReference type="NCBI Taxonomy" id="1801663"/>
    <lineage>
        <taxon>Bacteria</taxon>
        <taxon>Candidatus Nealsoniibacteriota</taxon>
    </lineage>
</organism>
<proteinExistence type="predicted"/>
<reference evidence="1 2" key="1">
    <citation type="journal article" date="2016" name="Nat. Commun.">
        <title>Thousands of microbial genomes shed light on interconnected biogeochemical processes in an aquifer system.</title>
        <authorList>
            <person name="Anantharaman K."/>
            <person name="Brown C.T."/>
            <person name="Hug L.A."/>
            <person name="Sharon I."/>
            <person name="Castelle C.J."/>
            <person name="Probst A.J."/>
            <person name="Thomas B.C."/>
            <person name="Singh A."/>
            <person name="Wilkins M.J."/>
            <person name="Karaoz U."/>
            <person name="Brodie E.L."/>
            <person name="Williams K.H."/>
            <person name="Hubbard S.S."/>
            <person name="Banfield J.F."/>
        </authorList>
    </citation>
    <scope>NUCLEOTIDE SEQUENCE [LARGE SCALE GENOMIC DNA]</scope>
</reference>
<accession>A0A1G2E020</accession>
<protein>
    <submittedName>
        <fullName evidence="1">Uncharacterized protein</fullName>
    </submittedName>
</protein>
<dbReference type="InterPro" id="IPR031876">
    <property type="entry name" value="DUF4760"/>
</dbReference>
<dbReference type="Pfam" id="PF15956">
    <property type="entry name" value="DUF4760"/>
    <property type="match status" value="1"/>
</dbReference>
<dbReference type="EMBL" id="MHLY01000001">
    <property type="protein sequence ID" value="OGZ19065.1"/>
    <property type="molecule type" value="Genomic_DNA"/>
</dbReference>
<comment type="caution">
    <text evidence="1">The sequence shown here is derived from an EMBL/GenBank/DDBJ whole genome shotgun (WGS) entry which is preliminary data.</text>
</comment>
<dbReference type="Proteomes" id="UP000176755">
    <property type="component" value="Unassembled WGS sequence"/>
</dbReference>
<dbReference type="AlphaFoldDB" id="A0A1G2E020"/>
<name>A0A1G2E020_9BACT</name>
<gene>
    <name evidence="1" type="ORF">A2175_01950</name>
</gene>